<dbReference type="GO" id="GO:0031123">
    <property type="term" value="P:RNA 3'-end processing"/>
    <property type="evidence" value="ECO:0007669"/>
    <property type="project" value="TreeGrafter"/>
</dbReference>
<evidence type="ECO:0000313" key="3">
    <source>
        <dbReference type="EMBL" id="ORC87640.1"/>
    </source>
</evidence>
<dbReference type="Pfam" id="PF22600">
    <property type="entry name" value="MTPAP-like_central"/>
    <property type="match status" value="1"/>
</dbReference>
<evidence type="ECO:0000313" key="4">
    <source>
        <dbReference type="Proteomes" id="UP000192257"/>
    </source>
</evidence>
<comment type="caution">
    <text evidence="3">The sequence shown here is derived from an EMBL/GenBank/DDBJ whole genome shotgun (WGS) entry which is preliminary data.</text>
</comment>
<dbReference type="VEuPathDB" id="TriTrypDB:TM35_000212460"/>
<dbReference type="GO" id="GO:0003729">
    <property type="term" value="F:mRNA binding"/>
    <property type="evidence" value="ECO:0007669"/>
    <property type="project" value="TreeGrafter"/>
</dbReference>
<dbReference type="Gene3D" id="3.30.460.10">
    <property type="entry name" value="Beta Polymerase, domain 2"/>
    <property type="match status" value="1"/>
</dbReference>
<dbReference type="GO" id="GO:0031499">
    <property type="term" value="C:TRAMP complex"/>
    <property type="evidence" value="ECO:0007669"/>
    <property type="project" value="TreeGrafter"/>
</dbReference>
<name>A0A1X0NU61_9TRYP</name>
<dbReference type="EMBL" id="NBCO01000021">
    <property type="protein sequence ID" value="ORC87640.1"/>
    <property type="molecule type" value="Genomic_DNA"/>
</dbReference>
<reference evidence="3 4" key="1">
    <citation type="submission" date="2017-03" db="EMBL/GenBank/DDBJ databases">
        <title>An alternative strategy for trypanosome survival in the mammalian bloodstream revealed through genome and transcriptome analysis of the ubiquitous bovine parasite Trypanosoma (Megatrypanum) theileri.</title>
        <authorList>
            <person name="Kelly S."/>
            <person name="Ivens A."/>
            <person name="Mott A."/>
            <person name="O'Neill E."/>
            <person name="Emms D."/>
            <person name="Macleod O."/>
            <person name="Voorheis P."/>
            <person name="Matthews J."/>
            <person name="Matthews K."/>
            <person name="Carrington M."/>
        </authorList>
    </citation>
    <scope>NUCLEOTIDE SEQUENCE [LARGE SCALE GENOMIC DNA]</scope>
    <source>
        <strain evidence="3">Edinburgh</strain>
    </source>
</reference>
<dbReference type="PANTHER" id="PTHR23092:SF15">
    <property type="entry name" value="INACTIVE NON-CANONICAL POLY(A) RNA POLYMERASE PROTEIN TRF4-2-RELATED"/>
    <property type="match status" value="1"/>
</dbReference>
<dbReference type="GeneID" id="39986876"/>
<dbReference type="Gene3D" id="1.10.1410.10">
    <property type="match status" value="1"/>
</dbReference>
<accession>A0A1X0NU61</accession>
<keyword evidence="4" id="KW-1185">Reference proteome</keyword>
<dbReference type="STRING" id="67003.A0A1X0NU61"/>
<gene>
    <name evidence="3" type="ORF">TM35_000212460</name>
</gene>
<feature type="region of interest" description="Disordered" evidence="1">
    <location>
        <begin position="41"/>
        <end position="96"/>
    </location>
</feature>
<evidence type="ECO:0000256" key="1">
    <source>
        <dbReference type="SAM" id="MobiDB-lite"/>
    </source>
</evidence>
<dbReference type="InterPro" id="IPR054708">
    <property type="entry name" value="MTPAP-like_central"/>
</dbReference>
<dbReference type="GO" id="GO:0005739">
    <property type="term" value="C:mitochondrion"/>
    <property type="evidence" value="ECO:0007669"/>
    <property type="project" value="UniProtKB-ARBA"/>
</dbReference>
<sequence>MQLDALQKEVIASIDNPQTISQYLKNGGNIQLNADITGKLRSNGDSGSDLNRNANAGKRRGRHDDNTDSMNKRTRTEVRNTAPVANSPSTSEVEGLHDTLPLETAFLTFLEIITPTSRERRDTEQVLQDLGSSLFRLGWRVDLFGSWYTGLCIPSSDVDFVASPLSPTGGGNNTTQRGSGMQRKGVHNNNNNNYSDGNLMLQLIAQGGDNSSVARRERRRIYSGLLRSVANALRFSPSFHSIQQIAHAKVPIVKAQHCGGKKIDVSFLKDGQISSRFLCQEFLKPQFRLARGLTILVKALVANWRLDDPSVGGLGSFPTSVMVLWFLHAEVADHYPPECRDSYAVCLVGFLKYYSMQFDHKRRGIDYANKRIFDKPPSSELCVMNPLMPHANCSVAASLFSSRVVPKFRETYERLSQLLEYTTDTSTVEKVVLSVFSRSINAVGGSGVWRQLYRRKRAKVREPQHLWDERTCIYAGDPIGS</sequence>
<dbReference type="InterPro" id="IPR045862">
    <property type="entry name" value="Trf4-like"/>
</dbReference>
<feature type="compositionally biased region" description="Polar residues" evidence="1">
    <location>
        <begin position="83"/>
        <end position="92"/>
    </location>
</feature>
<protein>
    <submittedName>
        <fullName evidence="3">DNA polymerase sigma-like protein</fullName>
    </submittedName>
</protein>
<proteinExistence type="predicted"/>
<evidence type="ECO:0000259" key="2">
    <source>
        <dbReference type="Pfam" id="PF22600"/>
    </source>
</evidence>
<dbReference type="GO" id="GO:0005730">
    <property type="term" value="C:nucleolus"/>
    <property type="evidence" value="ECO:0007669"/>
    <property type="project" value="TreeGrafter"/>
</dbReference>
<dbReference type="AlphaFoldDB" id="A0A1X0NU61"/>
<feature type="compositionally biased region" description="Basic and acidic residues" evidence="1">
    <location>
        <begin position="62"/>
        <end position="78"/>
    </location>
</feature>
<dbReference type="SUPFAM" id="SSF81301">
    <property type="entry name" value="Nucleotidyltransferase"/>
    <property type="match status" value="1"/>
</dbReference>
<dbReference type="RefSeq" id="XP_028881706.1">
    <property type="nucleotide sequence ID" value="XM_029027096.1"/>
</dbReference>
<dbReference type="GO" id="GO:1990817">
    <property type="term" value="F:poly(A) RNA polymerase activity"/>
    <property type="evidence" value="ECO:0007669"/>
    <property type="project" value="InterPro"/>
</dbReference>
<dbReference type="SUPFAM" id="SSF81631">
    <property type="entry name" value="PAP/OAS1 substrate-binding domain"/>
    <property type="match status" value="1"/>
</dbReference>
<feature type="region of interest" description="Disordered" evidence="1">
    <location>
        <begin position="167"/>
        <end position="190"/>
    </location>
</feature>
<dbReference type="OrthoDB" id="273917at2759"/>
<feature type="domain" description="Poly(A) RNA polymerase mitochondrial-like central palm" evidence="2">
    <location>
        <begin position="115"/>
        <end position="259"/>
    </location>
</feature>
<organism evidence="3 4">
    <name type="scientific">Trypanosoma theileri</name>
    <dbReference type="NCBI Taxonomy" id="67003"/>
    <lineage>
        <taxon>Eukaryota</taxon>
        <taxon>Discoba</taxon>
        <taxon>Euglenozoa</taxon>
        <taxon>Kinetoplastea</taxon>
        <taxon>Metakinetoplastina</taxon>
        <taxon>Trypanosomatida</taxon>
        <taxon>Trypanosomatidae</taxon>
        <taxon>Trypanosoma</taxon>
    </lineage>
</organism>
<dbReference type="PANTHER" id="PTHR23092">
    <property type="entry name" value="POLY(A) RNA POLYMERASE"/>
    <property type="match status" value="1"/>
</dbReference>
<dbReference type="GO" id="GO:0043634">
    <property type="term" value="P:polyadenylation-dependent ncRNA catabolic process"/>
    <property type="evidence" value="ECO:0007669"/>
    <property type="project" value="TreeGrafter"/>
</dbReference>
<dbReference type="Proteomes" id="UP000192257">
    <property type="component" value="Unassembled WGS sequence"/>
</dbReference>
<dbReference type="InterPro" id="IPR043519">
    <property type="entry name" value="NT_sf"/>
</dbReference>